<dbReference type="PRINTS" id="PR00903">
    <property type="entry name" value="VP7CAPSID"/>
</dbReference>
<dbReference type="InterPro" id="IPR001803">
    <property type="entry name" value="Orbi_VP7_capsid"/>
</dbReference>
<reference evidence="8" key="1">
    <citation type="submission" date="2021-03" db="EMBL/GenBank/DDBJ databases">
        <title>New orbiviruses detected in biting midges and mosquitoes from the Zambezi region, Namibia.</title>
        <authorList>
            <person name="Guggemos H.D."/>
            <person name="Fendt M."/>
            <person name="Hermanns K."/>
            <person name="Hieke C."/>
            <person name="Heyde V."/>
            <person name="Mfune J.K.E."/>
            <person name="Borgemeister C."/>
            <person name="Junglen S."/>
        </authorList>
    </citation>
    <scope>NUCLEOTIDE SEQUENCE</scope>
    <source>
        <strain evidence="8">MP416-NA-2018</strain>
    </source>
</reference>
<evidence type="ECO:0000256" key="4">
    <source>
        <dbReference type="ARBA" id="ARBA00022561"/>
    </source>
</evidence>
<dbReference type="Gene3D" id="2.60.120.170">
    <property type="match status" value="1"/>
</dbReference>
<protein>
    <recommendedName>
        <fullName evidence="3">Core protein VP7</fullName>
    </recommendedName>
</protein>
<keyword evidence="4" id="KW-0167">Capsid protein</keyword>
<evidence type="ECO:0000256" key="1">
    <source>
        <dbReference type="ARBA" id="ARBA00004328"/>
    </source>
</evidence>
<comment type="subcellular location">
    <subcellularLocation>
        <location evidence="1">Virion</location>
    </subcellularLocation>
</comment>
<evidence type="ECO:0000256" key="5">
    <source>
        <dbReference type="ARBA" id="ARBA00022770"/>
    </source>
</evidence>
<dbReference type="Gene3D" id="1.10.250.10">
    <property type="entry name" value="Bluetongue Virus 10, subunit 1, domain 1"/>
    <property type="match status" value="1"/>
</dbReference>
<evidence type="ECO:0000256" key="7">
    <source>
        <dbReference type="ARBA" id="ARBA00023180"/>
    </source>
</evidence>
<evidence type="ECO:0000313" key="8">
    <source>
        <dbReference type="EMBL" id="QWE80478.1"/>
    </source>
</evidence>
<dbReference type="Pfam" id="PF00897">
    <property type="entry name" value="Orbi_VP7"/>
    <property type="match status" value="1"/>
</dbReference>
<accession>A0A8E8U6I4</accession>
<comment type="similarity">
    <text evidence="2">Belongs to the orbivirus VP7 family.</text>
</comment>
<dbReference type="InterPro" id="IPR023176">
    <property type="entry name" value="Orbi_VP7_capsid_N"/>
</dbReference>
<dbReference type="GO" id="GO:0005198">
    <property type="term" value="F:structural molecule activity"/>
    <property type="evidence" value="ECO:0007669"/>
    <property type="project" value="InterPro"/>
</dbReference>
<organism evidence="8">
    <name type="scientific">Corriparta virus</name>
    <dbReference type="NCBI Taxonomy" id="40053"/>
    <lineage>
        <taxon>Viruses</taxon>
        <taxon>Riboviria</taxon>
        <taxon>Orthornavirae</taxon>
        <taxon>Duplornaviricota</taxon>
        <taxon>Resentoviricetes</taxon>
        <taxon>Reovirales</taxon>
        <taxon>Sedoreoviridae</taxon>
        <taxon>Orbivirus</taxon>
        <taxon>Orbivirus alphamitchellense</taxon>
    </lineage>
</organism>
<dbReference type="GO" id="GO:0039624">
    <property type="term" value="C:viral outer capsid"/>
    <property type="evidence" value="ECO:0007669"/>
    <property type="project" value="UniProtKB-KW"/>
</dbReference>
<keyword evidence="6" id="KW-0946">Virion</keyword>
<evidence type="ECO:0000256" key="2">
    <source>
        <dbReference type="ARBA" id="ARBA00009906"/>
    </source>
</evidence>
<dbReference type="InterPro" id="IPR023178">
    <property type="entry name" value="Orbi_VP7_capsid_C"/>
</dbReference>
<evidence type="ECO:0000256" key="6">
    <source>
        <dbReference type="ARBA" id="ARBA00022844"/>
    </source>
</evidence>
<keyword evidence="5" id="KW-1152">Outer capsid protein</keyword>
<dbReference type="InterPro" id="IPR008935">
    <property type="entry name" value="Virus_capsid_a-hlx_vir"/>
</dbReference>
<dbReference type="SUPFAM" id="SSF48345">
    <property type="entry name" value="A virus capsid protein alpha-helical domain"/>
    <property type="match status" value="1"/>
</dbReference>
<proteinExistence type="inferred from homology"/>
<keyword evidence="7" id="KW-0325">Glycoprotein</keyword>
<name>A0A8E8U6I4_9REOV</name>
<dbReference type="EMBL" id="MW809646">
    <property type="protein sequence ID" value="QWE80478.1"/>
    <property type="molecule type" value="Genomic_RNA"/>
</dbReference>
<dbReference type="Gene3D" id="1.10.170.10">
    <property type="entry name" value="Bluetongue Virus 10, subunit 1, domain 3"/>
    <property type="match status" value="1"/>
</dbReference>
<sequence>MDAVRARALSLLESLASVNDPRNSRDLGSINGLALFCTKYNATSERILTITPSTQEEHTTCFFAALDIISAVTGIGFMNRYAGYTPNAQVISILAREDMPYTIPDYRMALRIRHEVQAGSNYTKFTTPYPENQTVVPPGYFNRAAGAAHLAYAVNYNTIEIPLNAGERHDYTRHIRPAAAGLTRYVISWRGYARFMGHNNAVVDGSVNLRVLRNAATPLNAGVLHELMPNQTLTVHNTNANLPAIVSITCHEYSIAGHTNFIYPGMEADIAAVYSYLDADWHALRTYLMTESRLPPHHPPLEAIATEDQVLAIALVGRLYDVYIAHQPRLVAVAVQGRGRQGRQAAIVNAMGAP</sequence>
<evidence type="ECO:0000256" key="3">
    <source>
        <dbReference type="ARBA" id="ARBA00021788"/>
    </source>
</evidence>
<gene>
    <name evidence="8" type="primary">VP7</name>
</gene>